<evidence type="ECO:0000313" key="2">
    <source>
        <dbReference type="Proteomes" id="UP000654075"/>
    </source>
</evidence>
<reference evidence="1" key="1">
    <citation type="submission" date="2021-02" db="EMBL/GenBank/DDBJ databases">
        <authorList>
            <person name="Dougan E. K."/>
            <person name="Rhodes N."/>
            <person name="Thang M."/>
            <person name="Chan C."/>
        </authorList>
    </citation>
    <scope>NUCLEOTIDE SEQUENCE</scope>
</reference>
<proteinExistence type="predicted"/>
<dbReference type="Proteomes" id="UP000654075">
    <property type="component" value="Unassembled WGS sequence"/>
</dbReference>
<gene>
    <name evidence="1" type="ORF">PGLA1383_LOCUS53456</name>
</gene>
<name>A0A813HKK3_POLGL</name>
<keyword evidence="2" id="KW-1185">Reference proteome</keyword>
<accession>A0A813HKK3</accession>
<sequence length="236" mass="26544">SGTKLPEDGSFCFDFVAPRTLGKVDEKSRTSDFALHFIAKVVKDSPCNFRDKLAALRFVAHQLVLVPEQLRALLLLFPRGPAAPSPRAEAFVLLYSRTLYHSEVISPQLLYDPLLFSEGDCNQIRHSLGWIHSCDLLNLHSEESNGGNRLGPFNMEAYDGWLIVKLMIAIGQAEKSLGAFNNSSWSDKNGFVIPASWVPDPPRQGEFSTTFKTRTEDVNLEKRKELAARYLGWTFR</sequence>
<evidence type="ECO:0000313" key="1">
    <source>
        <dbReference type="EMBL" id="CAE8638252.1"/>
    </source>
</evidence>
<comment type="caution">
    <text evidence="1">The sequence shown here is derived from an EMBL/GenBank/DDBJ whole genome shotgun (WGS) entry which is preliminary data.</text>
</comment>
<feature type="non-terminal residue" evidence="1">
    <location>
        <position position="1"/>
    </location>
</feature>
<organism evidence="1 2">
    <name type="scientific">Polarella glacialis</name>
    <name type="common">Dinoflagellate</name>
    <dbReference type="NCBI Taxonomy" id="89957"/>
    <lineage>
        <taxon>Eukaryota</taxon>
        <taxon>Sar</taxon>
        <taxon>Alveolata</taxon>
        <taxon>Dinophyceae</taxon>
        <taxon>Suessiales</taxon>
        <taxon>Suessiaceae</taxon>
        <taxon>Polarella</taxon>
    </lineage>
</organism>
<protein>
    <submittedName>
        <fullName evidence="1">Uncharacterized protein</fullName>
    </submittedName>
</protein>
<dbReference type="EMBL" id="CAJNNV010031896">
    <property type="protein sequence ID" value="CAE8638252.1"/>
    <property type="molecule type" value="Genomic_DNA"/>
</dbReference>
<dbReference type="AlphaFoldDB" id="A0A813HKK3"/>